<keyword evidence="4" id="KW-1185">Reference proteome</keyword>
<keyword evidence="2" id="KW-0732">Signal</keyword>
<feature type="region of interest" description="Disordered" evidence="1">
    <location>
        <begin position="25"/>
        <end position="83"/>
    </location>
</feature>
<evidence type="ECO:0000313" key="4">
    <source>
        <dbReference type="Proteomes" id="UP001197114"/>
    </source>
</evidence>
<feature type="chain" id="PRO_5045168155" evidence="2">
    <location>
        <begin position="26"/>
        <end position="184"/>
    </location>
</feature>
<name>A0ABS6YH84_9ACTN</name>
<dbReference type="Proteomes" id="UP001197114">
    <property type="component" value="Unassembled WGS sequence"/>
</dbReference>
<proteinExistence type="predicted"/>
<sequence length="184" mass="18496">MQPRLIVLLGVVAATVVLPLAGASAGPVGDGDAKSTPPAPSAAPPNTSPDSRSGPDTRTNAETDAAADAATDTSRCGPELSSPEGIEAQTCVLTQGRETWARTYYRNATGEDLTGVLTQMGPDARTVQMHCAVGAGDEPGVCETPRERSAGEAAAYSAVAEFAARESGGLLLRSGSNSAPAQGS</sequence>
<gene>
    <name evidence="3" type="ORF">GKQ77_04110</name>
</gene>
<feature type="compositionally biased region" description="Low complexity" evidence="1">
    <location>
        <begin position="62"/>
        <end position="73"/>
    </location>
</feature>
<protein>
    <submittedName>
        <fullName evidence="3">Uncharacterized protein</fullName>
    </submittedName>
</protein>
<feature type="compositionally biased region" description="Pro residues" evidence="1">
    <location>
        <begin position="37"/>
        <end position="47"/>
    </location>
</feature>
<feature type="signal peptide" evidence="2">
    <location>
        <begin position="1"/>
        <end position="25"/>
    </location>
</feature>
<evidence type="ECO:0000256" key="2">
    <source>
        <dbReference type="SAM" id="SignalP"/>
    </source>
</evidence>
<dbReference type="RefSeq" id="WP_219687322.1">
    <property type="nucleotide sequence ID" value="NZ_WMBF01000019.1"/>
</dbReference>
<dbReference type="EMBL" id="WMBF01000019">
    <property type="protein sequence ID" value="MBW5420756.1"/>
    <property type="molecule type" value="Genomic_DNA"/>
</dbReference>
<organism evidence="3 4">
    <name type="scientific">Streptomyces anatolicus</name>
    <dbReference type="NCBI Taxonomy" id="2675858"/>
    <lineage>
        <taxon>Bacteria</taxon>
        <taxon>Bacillati</taxon>
        <taxon>Actinomycetota</taxon>
        <taxon>Actinomycetes</taxon>
        <taxon>Kitasatosporales</taxon>
        <taxon>Streptomycetaceae</taxon>
        <taxon>Streptomyces</taxon>
    </lineage>
</organism>
<evidence type="ECO:0000313" key="3">
    <source>
        <dbReference type="EMBL" id="MBW5420756.1"/>
    </source>
</evidence>
<reference evidence="3 4" key="1">
    <citation type="submission" date="2019-11" db="EMBL/GenBank/DDBJ databases">
        <authorList>
            <person name="Ay H."/>
        </authorList>
    </citation>
    <scope>NUCLEOTIDE SEQUENCE [LARGE SCALE GENOMIC DNA]</scope>
    <source>
        <strain evidence="3 4">BG9H</strain>
    </source>
</reference>
<comment type="caution">
    <text evidence="3">The sequence shown here is derived from an EMBL/GenBank/DDBJ whole genome shotgun (WGS) entry which is preliminary data.</text>
</comment>
<accession>A0ABS6YH84</accession>
<evidence type="ECO:0000256" key="1">
    <source>
        <dbReference type="SAM" id="MobiDB-lite"/>
    </source>
</evidence>